<dbReference type="Pfam" id="PF13620">
    <property type="entry name" value="CarboxypepD_reg"/>
    <property type="match status" value="1"/>
</dbReference>
<evidence type="ECO:0000259" key="2">
    <source>
        <dbReference type="Pfam" id="PF14321"/>
    </source>
</evidence>
<reference evidence="3 4" key="1">
    <citation type="submission" date="2016-10" db="EMBL/GenBank/DDBJ databases">
        <authorList>
            <person name="de Groot N.N."/>
        </authorList>
    </citation>
    <scope>NUCLEOTIDE SEQUENCE [LARGE SCALE GENOMIC DNA]</scope>
    <source>
        <strain evidence="3 4">CGMCC 1.9156</strain>
    </source>
</reference>
<dbReference type="RefSeq" id="WP_093921113.1">
    <property type="nucleotide sequence ID" value="NZ_FONW01000011.1"/>
</dbReference>
<accession>A0A1I2KFQ8</accession>
<feature type="chain" id="PRO_5011756074" evidence="1">
    <location>
        <begin position="30"/>
        <end position="305"/>
    </location>
</feature>
<dbReference type="GO" id="GO:0004180">
    <property type="term" value="F:carboxypeptidase activity"/>
    <property type="evidence" value="ECO:0007669"/>
    <property type="project" value="UniProtKB-KW"/>
</dbReference>
<dbReference type="AlphaFoldDB" id="A0A1I2KFQ8"/>
<keyword evidence="1" id="KW-0732">Signal</keyword>
<dbReference type="SUPFAM" id="SSF49452">
    <property type="entry name" value="Starch-binding domain-like"/>
    <property type="match status" value="1"/>
</dbReference>
<keyword evidence="3" id="KW-0378">Hydrolase</keyword>
<evidence type="ECO:0000256" key="1">
    <source>
        <dbReference type="SAM" id="SignalP"/>
    </source>
</evidence>
<dbReference type="InterPro" id="IPR013784">
    <property type="entry name" value="Carb-bd-like_fold"/>
</dbReference>
<proteinExistence type="predicted"/>
<dbReference type="InterPro" id="IPR025491">
    <property type="entry name" value="DUF4382"/>
</dbReference>
<feature type="signal peptide" evidence="1">
    <location>
        <begin position="1"/>
        <end position="29"/>
    </location>
</feature>
<evidence type="ECO:0000313" key="4">
    <source>
        <dbReference type="Proteomes" id="UP000198964"/>
    </source>
</evidence>
<keyword evidence="3" id="KW-0121">Carboxypeptidase</keyword>
<dbReference type="STRING" id="655355.SAMN05216283_111107"/>
<organism evidence="3 4">
    <name type="scientific">Sunxiuqinia elliptica</name>
    <dbReference type="NCBI Taxonomy" id="655355"/>
    <lineage>
        <taxon>Bacteria</taxon>
        <taxon>Pseudomonadati</taxon>
        <taxon>Bacteroidota</taxon>
        <taxon>Bacteroidia</taxon>
        <taxon>Marinilabiliales</taxon>
        <taxon>Prolixibacteraceae</taxon>
        <taxon>Sunxiuqinia</taxon>
    </lineage>
</organism>
<name>A0A1I2KFQ8_9BACT</name>
<sequence length="305" mass="32978">MKFLKMNGKARIGVLSLLLATLFFSCSKSDDVKTIEGKGRLNVAITDAPFPIDIVDKTVVTIDKVEIAQTTQASEDEAETRTFVTLSEEEYEINLLDLANGVTAQLASVDLEAGSYDQIRLHVVDAKVILKDGTEFDLTIPSGSTSGLKVKIEPAVVIEEGTESSVLLDFDVSKSFVMQGNMNTPAGIKGFHFKPVVRAVFVGFAGQVEGHVTDDAEAILENAHIELWSLTETQEADTVVTSAFSDEAGFYKMIGLPEGTYHLSAAMENYDTIWVDNVAVEAGQTTTVDLALTPVEEEAAETTEE</sequence>
<evidence type="ECO:0000313" key="3">
    <source>
        <dbReference type="EMBL" id="SFF64067.1"/>
    </source>
</evidence>
<dbReference type="Gene3D" id="2.60.40.1120">
    <property type="entry name" value="Carboxypeptidase-like, regulatory domain"/>
    <property type="match status" value="1"/>
</dbReference>
<keyword evidence="4" id="KW-1185">Reference proteome</keyword>
<protein>
    <submittedName>
        <fullName evidence="3">Carboxypeptidase regulatory-like domain-containing protein</fullName>
    </submittedName>
</protein>
<keyword evidence="3" id="KW-0645">Protease</keyword>
<dbReference type="EMBL" id="FONW01000011">
    <property type="protein sequence ID" value="SFF64067.1"/>
    <property type="molecule type" value="Genomic_DNA"/>
</dbReference>
<gene>
    <name evidence="3" type="ORF">SAMN05216283_111107</name>
</gene>
<dbReference type="Proteomes" id="UP000198964">
    <property type="component" value="Unassembled WGS sequence"/>
</dbReference>
<dbReference type="PROSITE" id="PS51257">
    <property type="entry name" value="PROKAR_LIPOPROTEIN"/>
    <property type="match status" value="1"/>
</dbReference>
<dbReference type="Pfam" id="PF14321">
    <property type="entry name" value="DUF4382"/>
    <property type="match status" value="1"/>
</dbReference>
<dbReference type="GO" id="GO:0030246">
    <property type="term" value="F:carbohydrate binding"/>
    <property type="evidence" value="ECO:0007669"/>
    <property type="project" value="InterPro"/>
</dbReference>
<feature type="domain" description="DUF4382" evidence="2">
    <location>
        <begin position="38"/>
        <end position="181"/>
    </location>
</feature>